<dbReference type="InterPro" id="IPR001841">
    <property type="entry name" value="Znf_RING"/>
</dbReference>
<evidence type="ECO:0000256" key="2">
    <source>
        <dbReference type="ARBA" id="ARBA00022723"/>
    </source>
</evidence>
<feature type="domain" description="RING-type" evidence="6">
    <location>
        <begin position="18"/>
        <end position="61"/>
    </location>
</feature>
<dbReference type="EMBL" id="CAIIXF020000012">
    <property type="protein sequence ID" value="CAH1801575.1"/>
    <property type="molecule type" value="Genomic_DNA"/>
</dbReference>
<dbReference type="SUPFAM" id="SSF57845">
    <property type="entry name" value="B-box zinc-binding domain"/>
    <property type="match status" value="1"/>
</dbReference>
<dbReference type="Proteomes" id="UP000749559">
    <property type="component" value="Unassembled WGS sequence"/>
</dbReference>
<evidence type="ECO:0000256" key="5">
    <source>
        <dbReference type="PROSITE-ProRule" id="PRU00024"/>
    </source>
</evidence>
<evidence type="ECO:0000256" key="4">
    <source>
        <dbReference type="ARBA" id="ARBA00022833"/>
    </source>
</evidence>
<dbReference type="AlphaFoldDB" id="A0A8S4QC06"/>
<dbReference type="SUPFAM" id="SSF57850">
    <property type="entry name" value="RING/U-box"/>
    <property type="match status" value="1"/>
</dbReference>
<accession>A0A8S4QC06</accession>
<dbReference type="InterPro" id="IPR000315">
    <property type="entry name" value="Znf_B-box"/>
</dbReference>
<gene>
    <name evidence="8" type="ORF">OFUS_LOCUS25355</name>
</gene>
<comment type="caution">
    <text evidence="8">The sequence shown here is derived from an EMBL/GenBank/DDBJ whole genome shotgun (WGS) entry which is preliminary data.</text>
</comment>
<dbReference type="InterPro" id="IPR017907">
    <property type="entry name" value="Znf_RING_CS"/>
</dbReference>
<evidence type="ECO:0000256" key="3">
    <source>
        <dbReference type="ARBA" id="ARBA00022771"/>
    </source>
</evidence>
<dbReference type="InterPro" id="IPR011042">
    <property type="entry name" value="6-blade_b-propeller_TolB-like"/>
</dbReference>
<dbReference type="Gene3D" id="2.120.10.30">
    <property type="entry name" value="TolB, C-terminal domain"/>
    <property type="match status" value="1"/>
</dbReference>
<dbReference type="InterPro" id="IPR047153">
    <property type="entry name" value="TRIM45/56/19-like"/>
</dbReference>
<name>A0A8S4QC06_OWEFU</name>
<dbReference type="PROSITE" id="PS50119">
    <property type="entry name" value="ZF_BBOX"/>
    <property type="match status" value="2"/>
</dbReference>
<evidence type="ECO:0000259" key="6">
    <source>
        <dbReference type="PROSITE" id="PS50089"/>
    </source>
</evidence>
<sequence>MATGNISEHDPLMDSVTCSICMDVLDDPRSLPCMHCYCRKCIQDVIDKQQDKNTLACPTCRDLCPIPRQEATGLKVNFFANSVLDAIKDRSMSQSSTQYCDICLQEDEKVPAILRCIECNEKLCKACGRAHKLSRLTKLHQLLELTGDMSQDTKIAIDMLSKRTMYCQEHTNEPLKYFCKEDDCLICQDCFAFDHQGHALEKIEQTAKTNMKNLHSVIDLGRQRSDKYEVGIHSAHNRKQAIEKYMEACTSKLEEDERRVYAKVDAHFKALKEDINIEGNAAIKNTVAHLAELQFNKDAIDGTVKQLQAIQDHGHPADVVHMIPEMNSKREAWSAPPDLDYRPLAKTEIKQSEINEGNIILASVTTELESIGVKKHKIMNDFGNLIVLTSDEIVITTRKKVVFYDPNLNPKRKISIQEGWKGVTRGNGGCIAFFWIKTDETPEVKIYGRHGDLEKQFVISGIKQPGDFAINNLDELLMIEGGARICRVDTKSGKVTAKSKKDERLFRGICCMATNSNNDIIMTNSKCIVGIRLNGSDVTKLFEYSPDGDEPDLFLCIDSKDNIAVIDKSTYEVRLLSPEGVHIKDLITPNTDGCFVVATKGNSSGDLVALAAHNFGNYEGRVCVFTLKYRSQWGDLL</sequence>
<evidence type="ECO:0000313" key="9">
    <source>
        <dbReference type="Proteomes" id="UP000749559"/>
    </source>
</evidence>
<proteinExistence type="predicted"/>
<evidence type="ECO:0000259" key="7">
    <source>
        <dbReference type="PROSITE" id="PS50119"/>
    </source>
</evidence>
<keyword evidence="1" id="KW-0597">Phosphoprotein</keyword>
<dbReference type="Gene3D" id="3.30.40.10">
    <property type="entry name" value="Zinc/RING finger domain, C3HC4 (zinc finger)"/>
    <property type="match status" value="1"/>
</dbReference>
<dbReference type="PANTHER" id="PTHR25462:SF296">
    <property type="entry name" value="MEIOTIC P26, ISOFORM F"/>
    <property type="match status" value="1"/>
</dbReference>
<dbReference type="SMART" id="SM00184">
    <property type="entry name" value="RING"/>
    <property type="match status" value="2"/>
</dbReference>
<dbReference type="InterPro" id="IPR027370">
    <property type="entry name" value="Znf-RING_euk"/>
</dbReference>
<reference evidence="8" key="1">
    <citation type="submission" date="2022-03" db="EMBL/GenBank/DDBJ databases">
        <authorList>
            <person name="Martin C."/>
        </authorList>
    </citation>
    <scope>NUCLEOTIDE SEQUENCE</scope>
</reference>
<protein>
    <submittedName>
        <fullName evidence="8">Uncharacterized protein</fullName>
    </submittedName>
</protein>
<dbReference type="SMART" id="SM00336">
    <property type="entry name" value="BBOX"/>
    <property type="match status" value="2"/>
</dbReference>
<dbReference type="SUPFAM" id="SSF63825">
    <property type="entry name" value="YWTD domain"/>
    <property type="match status" value="1"/>
</dbReference>
<dbReference type="Pfam" id="PF13445">
    <property type="entry name" value="zf-RING_UBOX"/>
    <property type="match status" value="1"/>
</dbReference>
<dbReference type="InterPro" id="IPR013083">
    <property type="entry name" value="Znf_RING/FYVE/PHD"/>
</dbReference>
<dbReference type="GO" id="GO:0008270">
    <property type="term" value="F:zinc ion binding"/>
    <property type="evidence" value="ECO:0007669"/>
    <property type="project" value="UniProtKB-KW"/>
</dbReference>
<feature type="domain" description="B box-type" evidence="7">
    <location>
        <begin position="162"/>
        <end position="203"/>
    </location>
</feature>
<feature type="domain" description="B box-type" evidence="7">
    <location>
        <begin position="95"/>
        <end position="145"/>
    </location>
</feature>
<evidence type="ECO:0000313" key="8">
    <source>
        <dbReference type="EMBL" id="CAH1801575.1"/>
    </source>
</evidence>
<keyword evidence="3 5" id="KW-0863">Zinc-finger</keyword>
<dbReference type="OrthoDB" id="6105938at2759"/>
<keyword evidence="9" id="KW-1185">Reference proteome</keyword>
<keyword evidence="4" id="KW-0862">Zinc</keyword>
<dbReference type="PANTHER" id="PTHR25462">
    <property type="entry name" value="BONUS, ISOFORM C-RELATED"/>
    <property type="match status" value="1"/>
</dbReference>
<dbReference type="PROSITE" id="PS00518">
    <property type="entry name" value="ZF_RING_1"/>
    <property type="match status" value="1"/>
</dbReference>
<dbReference type="Pfam" id="PF00643">
    <property type="entry name" value="zf-B_box"/>
    <property type="match status" value="1"/>
</dbReference>
<dbReference type="Gene3D" id="3.30.160.60">
    <property type="entry name" value="Classic Zinc Finger"/>
    <property type="match status" value="1"/>
</dbReference>
<evidence type="ECO:0000256" key="1">
    <source>
        <dbReference type="ARBA" id="ARBA00022553"/>
    </source>
</evidence>
<keyword evidence="2" id="KW-0479">Metal-binding</keyword>
<dbReference type="PROSITE" id="PS50089">
    <property type="entry name" value="ZF_RING_2"/>
    <property type="match status" value="1"/>
</dbReference>
<organism evidence="8 9">
    <name type="scientific">Owenia fusiformis</name>
    <name type="common">Polychaete worm</name>
    <dbReference type="NCBI Taxonomy" id="6347"/>
    <lineage>
        <taxon>Eukaryota</taxon>
        <taxon>Metazoa</taxon>
        <taxon>Spiralia</taxon>
        <taxon>Lophotrochozoa</taxon>
        <taxon>Annelida</taxon>
        <taxon>Polychaeta</taxon>
        <taxon>Sedentaria</taxon>
        <taxon>Canalipalpata</taxon>
        <taxon>Sabellida</taxon>
        <taxon>Oweniida</taxon>
        <taxon>Oweniidae</taxon>
        <taxon>Owenia</taxon>
    </lineage>
</organism>